<organism evidence="3 4">
    <name type="scientific">Nepenthes gracilis</name>
    <name type="common">Slender pitcher plant</name>
    <dbReference type="NCBI Taxonomy" id="150966"/>
    <lineage>
        <taxon>Eukaryota</taxon>
        <taxon>Viridiplantae</taxon>
        <taxon>Streptophyta</taxon>
        <taxon>Embryophyta</taxon>
        <taxon>Tracheophyta</taxon>
        <taxon>Spermatophyta</taxon>
        <taxon>Magnoliopsida</taxon>
        <taxon>eudicotyledons</taxon>
        <taxon>Gunneridae</taxon>
        <taxon>Pentapetalae</taxon>
        <taxon>Caryophyllales</taxon>
        <taxon>Nepenthaceae</taxon>
        <taxon>Nepenthes</taxon>
    </lineage>
</organism>
<dbReference type="InterPro" id="IPR012340">
    <property type="entry name" value="NA-bd_OB-fold"/>
</dbReference>
<dbReference type="EMBL" id="BSYO01000026">
    <property type="protein sequence ID" value="GMH23213.1"/>
    <property type="molecule type" value="Genomic_DNA"/>
</dbReference>
<dbReference type="SUPFAM" id="SSF50249">
    <property type="entry name" value="Nucleic acid-binding proteins"/>
    <property type="match status" value="1"/>
</dbReference>
<protein>
    <submittedName>
        <fullName evidence="3">Uncharacterized protein</fullName>
    </submittedName>
</protein>
<dbReference type="PANTHER" id="PTHR10302">
    <property type="entry name" value="SINGLE-STRANDED DNA-BINDING PROTEIN"/>
    <property type="match status" value="1"/>
</dbReference>
<keyword evidence="1 2" id="KW-0238">DNA-binding</keyword>
<sequence length="210" mass="23780">MIPWSAFRGQSLSTNNWWRIARFFASSSAWRSGNGPANFFVAESDGGVSSVYRNALKYTRPPTIKWKERIHLHNSVSFIGSVERPPKTHATRFGTFGIYTVLVVKSSRDSLSSFRILIEMWGEMAEIAFQHLKPDDFICVSGHLGSYEKVFENGNHRIFYKVTVKGLNYVKQHANFHKVEKLESLDGEPRSISGSQISGINIPMKLSGFM</sequence>
<proteinExistence type="predicted"/>
<comment type="caution">
    <text evidence="3">The sequence shown here is derived from an EMBL/GenBank/DDBJ whole genome shotgun (WGS) entry which is preliminary data.</text>
</comment>
<evidence type="ECO:0000313" key="4">
    <source>
        <dbReference type="Proteomes" id="UP001279734"/>
    </source>
</evidence>
<dbReference type="PROSITE" id="PS50935">
    <property type="entry name" value="SSB"/>
    <property type="match status" value="1"/>
</dbReference>
<dbReference type="Gene3D" id="2.40.50.140">
    <property type="entry name" value="Nucleic acid-binding proteins"/>
    <property type="match status" value="1"/>
</dbReference>
<dbReference type="Proteomes" id="UP001279734">
    <property type="component" value="Unassembled WGS sequence"/>
</dbReference>
<dbReference type="GO" id="GO:0042645">
    <property type="term" value="C:mitochondrial nucleoid"/>
    <property type="evidence" value="ECO:0007669"/>
    <property type="project" value="TreeGrafter"/>
</dbReference>
<name>A0AAD3T5H5_NEPGR</name>
<evidence type="ECO:0000256" key="1">
    <source>
        <dbReference type="ARBA" id="ARBA00023125"/>
    </source>
</evidence>
<dbReference type="InterPro" id="IPR000424">
    <property type="entry name" value="Primosome_PriB/ssb"/>
</dbReference>
<accession>A0AAD3T5H5</accession>
<dbReference type="PANTHER" id="PTHR10302:SF18">
    <property type="entry name" value="PROTEIN OSB1, MITOCHONDRIAL"/>
    <property type="match status" value="1"/>
</dbReference>
<dbReference type="AlphaFoldDB" id="A0AAD3T5H5"/>
<keyword evidence="4" id="KW-1185">Reference proteome</keyword>
<evidence type="ECO:0000256" key="2">
    <source>
        <dbReference type="PROSITE-ProRule" id="PRU00252"/>
    </source>
</evidence>
<dbReference type="GO" id="GO:0006264">
    <property type="term" value="P:mitochondrial DNA replication"/>
    <property type="evidence" value="ECO:0007669"/>
    <property type="project" value="TreeGrafter"/>
</dbReference>
<evidence type="ECO:0000313" key="3">
    <source>
        <dbReference type="EMBL" id="GMH23213.1"/>
    </source>
</evidence>
<dbReference type="GO" id="GO:0003697">
    <property type="term" value="F:single-stranded DNA binding"/>
    <property type="evidence" value="ECO:0007669"/>
    <property type="project" value="InterPro"/>
</dbReference>
<gene>
    <name evidence="3" type="ORF">Nepgr_025056</name>
</gene>
<reference evidence="3" key="1">
    <citation type="submission" date="2023-05" db="EMBL/GenBank/DDBJ databases">
        <title>Nepenthes gracilis genome sequencing.</title>
        <authorList>
            <person name="Fukushima K."/>
        </authorList>
    </citation>
    <scope>NUCLEOTIDE SEQUENCE</scope>
    <source>
        <strain evidence="3">SING2019-196</strain>
    </source>
</reference>
<dbReference type="InterPro" id="IPR011344">
    <property type="entry name" value="ssDNA-bd"/>
</dbReference>